<dbReference type="EMBL" id="UZAH01035648">
    <property type="protein sequence ID" value="VDP41909.1"/>
    <property type="molecule type" value="Genomic_DNA"/>
</dbReference>
<accession>A0A183GML9</accession>
<keyword evidence="2" id="KW-1185">Reference proteome</keyword>
<dbReference type="Proteomes" id="UP000050761">
    <property type="component" value="Unassembled WGS sequence"/>
</dbReference>
<name>A0A183GML9_HELPZ</name>
<evidence type="ECO:0000313" key="1">
    <source>
        <dbReference type="EMBL" id="VDP41909.1"/>
    </source>
</evidence>
<organism evidence="2 3">
    <name type="scientific">Heligmosomoides polygyrus</name>
    <name type="common">Parasitic roundworm</name>
    <dbReference type="NCBI Taxonomy" id="6339"/>
    <lineage>
        <taxon>Eukaryota</taxon>
        <taxon>Metazoa</taxon>
        <taxon>Ecdysozoa</taxon>
        <taxon>Nematoda</taxon>
        <taxon>Chromadorea</taxon>
        <taxon>Rhabditida</taxon>
        <taxon>Rhabditina</taxon>
        <taxon>Rhabditomorpha</taxon>
        <taxon>Strongyloidea</taxon>
        <taxon>Heligmosomidae</taxon>
        <taxon>Heligmosomoides</taxon>
    </lineage>
</organism>
<dbReference type="AlphaFoldDB" id="A0A183GML9"/>
<gene>
    <name evidence="1" type="ORF">HPBE_LOCUS23938</name>
</gene>
<evidence type="ECO:0000313" key="3">
    <source>
        <dbReference type="WBParaSite" id="HPBE_0002393901-mRNA-1"/>
    </source>
</evidence>
<sequence>MYLSQRLLRRVPVRLSRSFFRKSTESTREVKSQVRFDDAAIVGALPIGTDVLIAETASPRLRSAFAKFLPQVDGIHTRSEITGTYHDLIRVQP</sequence>
<protein>
    <submittedName>
        <fullName evidence="3">MOSC domain-containing protein</fullName>
    </submittedName>
</protein>
<reference evidence="3" key="2">
    <citation type="submission" date="2019-09" db="UniProtKB">
        <authorList>
            <consortium name="WormBaseParasite"/>
        </authorList>
    </citation>
    <scope>IDENTIFICATION</scope>
</reference>
<evidence type="ECO:0000313" key="2">
    <source>
        <dbReference type="Proteomes" id="UP000050761"/>
    </source>
</evidence>
<proteinExistence type="predicted"/>
<reference evidence="1 2" key="1">
    <citation type="submission" date="2018-11" db="EMBL/GenBank/DDBJ databases">
        <authorList>
            <consortium name="Pathogen Informatics"/>
        </authorList>
    </citation>
    <scope>NUCLEOTIDE SEQUENCE [LARGE SCALE GENOMIC DNA]</scope>
</reference>
<dbReference type="WBParaSite" id="HPBE_0002393901-mRNA-1">
    <property type="protein sequence ID" value="HPBE_0002393901-mRNA-1"/>
    <property type="gene ID" value="HPBE_0002393901"/>
</dbReference>
<accession>A0A3P8H5A7</accession>